<proteinExistence type="predicted"/>
<accession>A0A941GLY4</accession>
<comment type="caution">
    <text evidence="2">The sequence shown here is derived from an EMBL/GenBank/DDBJ whole genome shotgun (WGS) entry which is preliminary data.</text>
</comment>
<protein>
    <submittedName>
        <fullName evidence="2">YtxH domain-containing protein</fullName>
    </submittedName>
</protein>
<feature type="compositionally biased region" description="Basic and acidic residues" evidence="1">
    <location>
        <begin position="173"/>
        <end position="190"/>
    </location>
</feature>
<evidence type="ECO:0000313" key="2">
    <source>
        <dbReference type="EMBL" id="MBR8670823.1"/>
    </source>
</evidence>
<organism evidence="2">
    <name type="scientific">Niallia circulans</name>
    <name type="common">Bacillus circulans</name>
    <dbReference type="NCBI Taxonomy" id="1397"/>
    <lineage>
        <taxon>Bacteria</taxon>
        <taxon>Bacillati</taxon>
        <taxon>Bacillota</taxon>
        <taxon>Bacilli</taxon>
        <taxon>Bacillales</taxon>
        <taxon>Bacillaceae</taxon>
        <taxon>Niallia</taxon>
    </lineage>
</organism>
<gene>
    <name evidence="2" type="ORF">KD144_14885</name>
</gene>
<name>A0A941GLY4_NIACI</name>
<dbReference type="AlphaFoldDB" id="A0A941GLY4"/>
<feature type="region of interest" description="Disordered" evidence="1">
    <location>
        <begin position="173"/>
        <end position="198"/>
    </location>
</feature>
<dbReference type="RefSeq" id="WP_212119800.1">
    <property type="nucleotide sequence ID" value="NZ_JAGTPX020000006.1"/>
</dbReference>
<evidence type="ECO:0000256" key="1">
    <source>
        <dbReference type="SAM" id="MobiDB-lite"/>
    </source>
</evidence>
<dbReference type="EMBL" id="JAGTPX010000015">
    <property type="protein sequence ID" value="MBR8670823.1"/>
    <property type="molecule type" value="Genomic_DNA"/>
</dbReference>
<sequence>MSLLKEKSYLSNVFVLNNSLAGKESLTRRREMNDMSNATRQGNKIVTGLVIGSVIGVTISLIDPATRKRTVQKFESIKDASTRFVQSYKENPDEFKQDWKERFNNSSDAMRDIANDTQGLYKQIQSTVLERSKDLKEITEDFKQLYFQTKRQCKQITKKITTTKDQIIESSDLEEKPQLPVETGDREVMKSNETVLTT</sequence>
<reference evidence="2" key="1">
    <citation type="submission" date="2021-04" db="EMBL/GenBank/DDBJ databases">
        <title>Genomic analysis of electroactive and textile dye degrading Bacillus circulans strain: DC10 isolated from constructed wetland-microbial fuel cells treating textile dye wastewaters.</title>
        <authorList>
            <person name="Patel D.U."/>
            <person name="Desai C.R."/>
        </authorList>
    </citation>
    <scope>NUCLEOTIDE SEQUENCE</scope>
    <source>
        <strain evidence="2">DC10</strain>
    </source>
</reference>